<proteinExistence type="predicted"/>
<evidence type="ECO:0000313" key="1">
    <source>
        <dbReference type="EMBL" id="KAH1173781.1"/>
    </source>
</evidence>
<gene>
    <name evidence="1" type="ORF">KIL84_017620</name>
</gene>
<comment type="caution">
    <text evidence="1">The sequence shown here is derived from an EMBL/GenBank/DDBJ whole genome shotgun (WGS) entry which is preliminary data.</text>
</comment>
<accession>A0A9D3X5Q9</accession>
<evidence type="ECO:0000313" key="2">
    <source>
        <dbReference type="Proteomes" id="UP000827986"/>
    </source>
</evidence>
<keyword evidence="2" id="KW-1185">Reference proteome</keyword>
<reference evidence="1" key="1">
    <citation type="submission" date="2021-09" db="EMBL/GenBank/DDBJ databases">
        <title>The genome of Mauremys mutica provides insights into the evolution of semi-aquatic lifestyle.</title>
        <authorList>
            <person name="Gong S."/>
            <person name="Gao Y."/>
        </authorList>
    </citation>
    <scope>NUCLEOTIDE SEQUENCE</scope>
    <source>
        <strain evidence="1">MM-2020</strain>
        <tissue evidence="1">Muscle</tissue>
    </source>
</reference>
<organism evidence="1 2">
    <name type="scientific">Mauremys mutica</name>
    <name type="common">yellowpond turtle</name>
    <dbReference type="NCBI Taxonomy" id="74926"/>
    <lineage>
        <taxon>Eukaryota</taxon>
        <taxon>Metazoa</taxon>
        <taxon>Chordata</taxon>
        <taxon>Craniata</taxon>
        <taxon>Vertebrata</taxon>
        <taxon>Euteleostomi</taxon>
        <taxon>Archelosauria</taxon>
        <taxon>Testudinata</taxon>
        <taxon>Testudines</taxon>
        <taxon>Cryptodira</taxon>
        <taxon>Durocryptodira</taxon>
        <taxon>Testudinoidea</taxon>
        <taxon>Geoemydidae</taxon>
        <taxon>Geoemydinae</taxon>
        <taxon>Mauremys</taxon>
    </lineage>
</organism>
<protein>
    <submittedName>
        <fullName evidence="1">Uncharacterized protein</fullName>
    </submittedName>
</protein>
<sequence>MDRSLILHICLSVTKFYKECWVLKKNNNQKCIINLWTGPSEGCIVCQIRSCPVTLYEHGMLAWLLACSLYEYIGLAQYGAVCEKKAGRKRVAQDSHLSANN</sequence>
<dbReference type="Proteomes" id="UP000827986">
    <property type="component" value="Unassembled WGS sequence"/>
</dbReference>
<dbReference type="EMBL" id="JAHDVG010000482">
    <property type="protein sequence ID" value="KAH1173781.1"/>
    <property type="molecule type" value="Genomic_DNA"/>
</dbReference>
<name>A0A9D3X5Q9_9SAUR</name>
<dbReference type="AlphaFoldDB" id="A0A9D3X5Q9"/>